<dbReference type="EMBL" id="JAMSHJ010000001">
    <property type="protein sequence ID" value="KAI5442099.1"/>
    <property type="molecule type" value="Genomic_DNA"/>
</dbReference>
<evidence type="ECO:0000313" key="5">
    <source>
        <dbReference type="Proteomes" id="UP001058974"/>
    </source>
</evidence>
<dbReference type="InterPro" id="IPR054722">
    <property type="entry name" value="PolX-like_BBD"/>
</dbReference>
<dbReference type="Gramene" id="Psat01G0124500-T1">
    <property type="protein sequence ID" value="KAI5442099.1"/>
    <property type="gene ID" value="KIW84_011245"/>
</dbReference>
<dbReference type="AlphaFoldDB" id="A0A9D4YNU3"/>
<feature type="compositionally biased region" description="Polar residues" evidence="1">
    <location>
        <begin position="129"/>
        <end position="143"/>
    </location>
</feature>
<dbReference type="Proteomes" id="UP001058974">
    <property type="component" value="Chromosome 1"/>
</dbReference>
<organism evidence="4 5">
    <name type="scientific">Pisum sativum</name>
    <name type="common">Garden pea</name>
    <name type="synonym">Lathyrus oleraceus</name>
    <dbReference type="NCBI Taxonomy" id="3888"/>
    <lineage>
        <taxon>Eukaryota</taxon>
        <taxon>Viridiplantae</taxon>
        <taxon>Streptophyta</taxon>
        <taxon>Embryophyta</taxon>
        <taxon>Tracheophyta</taxon>
        <taxon>Spermatophyta</taxon>
        <taxon>Magnoliopsida</taxon>
        <taxon>eudicotyledons</taxon>
        <taxon>Gunneridae</taxon>
        <taxon>Pentapetalae</taxon>
        <taxon>rosids</taxon>
        <taxon>fabids</taxon>
        <taxon>Fabales</taxon>
        <taxon>Fabaceae</taxon>
        <taxon>Papilionoideae</taxon>
        <taxon>50 kb inversion clade</taxon>
        <taxon>NPAAA clade</taxon>
        <taxon>Hologalegina</taxon>
        <taxon>IRL clade</taxon>
        <taxon>Fabeae</taxon>
        <taxon>Lathyrus</taxon>
    </lineage>
</organism>
<feature type="region of interest" description="Disordered" evidence="1">
    <location>
        <begin position="266"/>
        <end position="289"/>
    </location>
</feature>
<feature type="region of interest" description="Disordered" evidence="1">
    <location>
        <begin position="460"/>
        <end position="521"/>
    </location>
</feature>
<accession>A0A9D4YNU3</accession>
<protein>
    <recommendedName>
        <fullName evidence="6">Polyprotein</fullName>
    </recommendedName>
</protein>
<feature type="region of interest" description="Disordered" evidence="1">
    <location>
        <begin position="129"/>
        <end position="166"/>
    </location>
</feature>
<evidence type="ECO:0000313" key="4">
    <source>
        <dbReference type="EMBL" id="KAI5442099.1"/>
    </source>
</evidence>
<dbReference type="PANTHER" id="PTHR34222">
    <property type="entry name" value="GAG_PRE-INTEGRS DOMAIN-CONTAINING PROTEIN"/>
    <property type="match status" value="1"/>
</dbReference>
<feature type="domain" description="Retroviral polymerase SH3-like" evidence="3">
    <location>
        <begin position="401"/>
        <end position="438"/>
    </location>
</feature>
<comment type="caution">
    <text evidence="4">The sequence shown here is derived from an EMBL/GenBank/DDBJ whole genome shotgun (WGS) entry which is preliminary data.</text>
</comment>
<dbReference type="Pfam" id="PF22936">
    <property type="entry name" value="Pol_BBD"/>
    <property type="match status" value="1"/>
</dbReference>
<reference evidence="4 5" key="1">
    <citation type="journal article" date="2022" name="Nat. Genet.">
        <title>Improved pea reference genome and pan-genome highlight genomic features and evolutionary characteristics.</title>
        <authorList>
            <person name="Yang T."/>
            <person name="Liu R."/>
            <person name="Luo Y."/>
            <person name="Hu S."/>
            <person name="Wang D."/>
            <person name="Wang C."/>
            <person name="Pandey M.K."/>
            <person name="Ge S."/>
            <person name="Xu Q."/>
            <person name="Li N."/>
            <person name="Li G."/>
            <person name="Huang Y."/>
            <person name="Saxena R.K."/>
            <person name="Ji Y."/>
            <person name="Li M."/>
            <person name="Yan X."/>
            <person name="He Y."/>
            <person name="Liu Y."/>
            <person name="Wang X."/>
            <person name="Xiang C."/>
            <person name="Varshney R.K."/>
            <person name="Ding H."/>
            <person name="Gao S."/>
            <person name="Zong X."/>
        </authorList>
    </citation>
    <scope>NUCLEOTIDE SEQUENCE [LARGE SCALE GENOMIC DNA]</scope>
    <source>
        <strain evidence="4 5">cv. Zhongwan 6</strain>
    </source>
</reference>
<feature type="compositionally biased region" description="Low complexity" evidence="1">
    <location>
        <begin position="266"/>
        <end position="281"/>
    </location>
</feature>
<keyword evidence="5" id="KW-1185">Reference proteome</keyword>
<name>A0A9D4YNU3_PEA</name>
<feature type="domain" description="Retrovirus-related Pol polyprotein from transposon TNT 1-94-like beta-barrel" evidence="2">
    <location>
        <begin position="297"/>
        <end position="369"/>
    </location>
</feature>
<dbReference type="InterPro" id="IPR057670">
    <property type="entry name" value="SH3_retrovirus"/>
</dbReference>
<dbReference type="PANTHER" id="PTHR34222:SF99">
    <property type="entry name" value="PROTEIN, PUTATIVE-RELATED"/>
    <property type="match status" value="1"/>
</dbReference>
<evidence type="ECO:0000256" key="1">
    <source>
        <dbReference type="SAM" id="MobiDB-lite"/>
    </source>
</evidence>
<sequence length="602" mass="66370">MKVALISKNKGDIFRIADIQEEVARLQQGTLDISSYFTKLMTLWEEIETFRPIRDCTCAIPCSCGAAADLHKFKEQDRIIKFLKGLGDQYSHVCSHIMLMSPLPTLDNAFNLILQQERLFNLHSTTDSSFENQPSVNYSSQTPSRSSHNSGRGRGRGYSSGGRGNRLCTHCGRTNHTIETCFIKHEYPPGFQHRKQHLSSPAGNASVVNSIQDAGSTPISSSSSASTSTNVSSASLSTIQEQYTQILQLLQQSNLQSHSPSSVNSLFATNSVSHTSPSPSSGNNLSKPQGDNNSQWWIIDIGATDHITHIFDSYFSTYHIAPKSMTMPNGDTVTTTIAGSVLLYDSLVLHNVYYFPSFHVNIISVTTLFDSALYDVKLFPNCCKIVQLHHPKMTGFTARRIGKLEGTKGYLLYDPLTHEFYVSRNVTFHETIFPFASPPPENNFVSINPNTNTIDTFDILTDIPPSLTSPNEPTSPPSLHNLPPPTHDITSSPSPHQLPPSPHDIISPTSPPVPTRKSNRLTKPPAYLSEYHCNLLSSMLPASNPGNSPYPLSSVLSYDKCSPCHKQFCLSISSLIEPKTYKQAYGLDHSISPMRGPCPQPV</sequence>
<dbReference type="Pfam" id="PF25597">
    <property type="entry name" value="SH3_retrovirus"/>
    <property type="match status" value="1"/>
</dbReference>
<evidence type="ECO:0008006" key="6">
    <source>
        <dbReference type="Google" id="ProtNLM"/>
    </source>
</evidence>
<proteinExistence type="predicted"/>
<gene>
    <name evidence="4" type="ORF">KIW84_011245</name>
</gene>
<evidence type="ECO:0000259" key="2">
    <source>
        <dbReference type="Pfam" id="PF22936"/>
    </source>
</evidence>
<evidence type="ECO:0000259" key="3">
    <source>
        <dbReference type="Pfam" id="PF25597"/>
    </source>
</evidence>